<keyword evidence="5" id="KW-0808">Transferase</keyword>
<dbReference type="OrthoDB" id="764594at2759"/>
<keyword evidence="8" id="KW-0547">Nucleotide-binding</keyword>
<dbReference type="EMBL" id="CM017872">
    <property type="protein sequence ID" value="KAG1327220.1"/>
    <property type="molecule type" value="Genomic_DNA"/>
</dbReference>
<keyword evidence="4" id="KW-0805">Transcription regulation</keyword>
<dbReference type="Pfam" id="PF02536">
    <property type="entry name" value="mTERF"/>
    <property type="match status" value="2"/>
</dbReference>
<dbReference type="GO" id="GO:0006015">
    <property type="term" value="P:5-phosphoribose 1-diphosphate biosynthetic process"/>
    <property type="evidence" value="ECO:0007669"/>
    <property type="project" value="TreeGrafter"/>
</dbReference>
<dbReference type="GO" id="GO:0000287">
    <property type="term" value="F:magnesium ion binding"/>
    <property type="evidence" value="ECO:0007669"/>
    <property type="project" value="InterPro"/>
</dbReference>
<dbReference type="InterPro" id="IPR038538">
    <property type="entry name" value="MTERF_sf"/>
</dbReference>
<dbReference type="SMART" id="SM00733">
    <property type="entry name" value="Mterf"/>
    <property type="match status" value="6"/>
</dbReference>
<dbReference type="InterPro" id="IPR005946">
    <property type="entry name" value="Rib-P_diPkinase"/>
</dbReference>
<dbReference type="InterPro" id="IPR003690">
    <property type="entry name" value="MTERF"/>
</dbReference>
<reference evidence="17" key="2">
    <citation type="submission" date="2019-07" db="EMBL/GenBank/DDBJ databases">
        <authorList>
            <person name="Yang Y."/>
            <person name="Bocs S."/>
            <person name="Baudouin L."/>
        </authorList>
    </citation>
    <scope>NUCLEOTIDE SEQUENCE</scope>
    <source>
        <tissue evidence="17">Spear leaf of Hainan Tall coconut</tissue>
    </source>
</reference>
<dbReference type="FunFam" id="3.40.50.2020:FF:000014">
    <property type="entry name" value="Ribose-phosphate pyrophosphokinase 1"/>
    <property type="match status" value="1"/>
</dbReference>
<dbReference type="GO" id="GO:0006164">
    <property type="term" value="P:purine nucleotide biosynthetic process"/>
    <property type="evidence" value="ECO:0007669"/>
    <property type="project" value="TreeGrafter"/>
</dbReference>
<keyword evidence="7 14" id="KW-0545">Nucleotide biosynthesis</keyword>
<evidence type="ECO:0000313" key="17">
    <source>
        <dbReference type="EMBL" id="KAG1327220.1"/>
    </source>
</evidence>
<dbReference type="GO" id="GO:0003676">
    <property type="term" value="F:nucleic acid binding"/>
    <property type="evidence" value="ECO:0007669"/>
    <property type="project" value="InterPro"/>
</dbReference>
<evidence type="ECO:0000256" key="6">
    <source>
        <dbReference type="ARBA" id="ARBA00022723"/>
    </source>
</evidence>
<evidence type="ECO:0000256" key="12">
    <source>
        <dbReference type="ARBA" id="ARBA00022946"/>
    </source>
</evidence>
<dbReference type="GO" id="GO:0002189">
    <property type="term" value="C:ribose phosphate diphosphokinase complex"/>
    <property type="evidence" value="ECO:0007669"/>
    <property type="project" value="TreeGrafter"/>
</dbReference>
<comment type="similarity">
    <text evidence="1 14">Belongs to the ribose-phosphate pyrophosphokinase family.</text>
</comment>
<dbReference type="PANTHER" id="PTHR10210:SF120">
    <property type="entry name" value="RIBOSE-PHOSPHATE PYROPHOSPHOKINASE 5, CHLOROPLASTIC"/>
    <property type="match status" value="1"/>
</dbReference>
<dbReference type="GO" id="GO:0004749">
    <property type="term" value="F:ribose phosphate diphosphokinase activity"/>
    <property type="evidence" value="ECO:0007669"/>
    <property type="project" value="UniProtKB-EC"/>
</dbReference>
<organism evidence="17 18">
    <name type="scientific">Cocos nucifera</name>
    <name type="common">Coconut palm</name>
    <dbReference type="NCBI Taxonomy" id="13894"/>
    <lineage>
        <taxon>Eukaryota</taxon>
        <taxon>Viridiplantae</taxon>
        <taxon>Streptophyta</taxon>
        <taxon>Embryophyta</taxon>
        <taxon>Tracheophyta</taxon>
        <taxon>Spermatophyta</taxon>
        <taxon>Magnoliopsida</taxon>
        <taxon>Liliopsida</taxon>
        <taxon>Arecaceae</taxon>
        <taxon>Arecoideae</taxon>
        <taxon>Cocoseae</taxon>
        <taxon>Attaleinae</taxon>
        <taxon>Cocos</taxon>
    </lineage>
</organism>
<keyword evidence="18" id="KW-1185">Reference proteome</keyword>
<sequence length="954" mass="106546">MVSLVDCAMISPAVSGEVFGFQKCPPLLLQKNRNFHSISVTPTVLCIQKHPLFRSQKSPLLLDSRAAKLQSTGLFDFGRRCNSCSILPAQTPNVQIVNRLLNQQQNRSFSTTQAACTDVHVTVMDGEPLPDGHAASRISRMDRIDAQNALFEYLHGTRSLHFTDAEHMSKNSPVFLQNLIAKVENEFDVGRSLTRFLRYHPINEFEPFFESLGLKPSELYPLLPRNLMFLGDDDVLLENYHVLCNYGVPRSKIGKMYKEGTEMFRFGYGILLSKLQAYEKLGLTKPTIIKLVTCCPELLIGDVNVEFLRVLEKLKSLGVELDWIRGCLSDKSMYNWSRILEMLNFLDKMGCNKKILARLIKEHPRFIFDDSGKKVYILVAMLLKLGLKMNNILTLFVQYPRILIGNFSKNLGRSVHFLADIGMQTEDIAKMVSSHAQVLGFCSCKRPKVALRSLKISPEKLCEIIKEDPSQFRNLASRKKIGVVNLPRVDGTFLQEKTNFLLKLGFVENSDEMAKAQCKFRGRGDQLQERFDCLVNAGLDYHTVSDMIKLVPSILNQSIDIIEKKIDYLLNHLGYPLESLVAFPTFLCYSTDKIKLRFSMYGWLKEQGVVIPTKNRKMVRSTVALSTILACSDARFVKYFVVLHPEGPKNRVTLLQADIACDSFNIKIPVTVGLAKMRSVNTVLVKCEVPKPLQFFKGSLCTALLKNPTVPGLSGTHQEKEIVLKPYTRMRIFSGAANLSLAQEVANYLGLNLGKINIKRFADGEIYVQLQESVRGCDVFLVQPTCPPANENLMELLTQGRESIAAKLVANLITEAGADRVLSCDLHSGQAVGYFDIFVDHVFGQPVILDYLASKKISPKDLVVVSPDVGGVARARGLAKKLSDAPLAIVDKRRQGHNISEVMNLIGDVKGKVAVLVDDMIDTAGTITNAAALLQEEGANAVYACCTHAVFRHQ</sequence>
<dbReference type="SUPFAM" id="SSF53271">
    <property type="entry name" value="PRTase-like"/>
    <property type="match status" value="2"/>
</dbReference>
<evidence type="ECO:0000256" key="9">
    <source>
        <dbReference type="ARBA" id="ARBA00022777"/>
    </source>
</evidence>
<reference evidence="17" key="1">
    <citation type="journal article" date="2017" name="Gigascience">
        <title>The genome draft of coconut (Cocos nucifera).</title>
        <authorList>
            <person name="Xiao Y."/>
            <person name="Xu P."/>
            <person name="Fan H."/>
            <person name="Baudouin L."/>
            <person name="Xia W."/>
            <person name="Bocs S."/>
            <person name="Xu J."/>
            <person name="Li Q."/>
            <person name="Guo A."/>
            <person name="Zhou L."/>
            <person name="Li J."/>
            <person name="Wu Y."/>
            <person name="Ma Z."/>
            <person name="Armero A."/>
            <person name="Issali A.E."/>
            <person name="Liu N."/>
            <person name="Peng M."/>
            <person name="Yang Y."/>
        </authorList>
    </citation>
    <scope>NUCLEOTIDE SEQUENCE</scope>
    <source>
        <tissue evidence="17">Spear leaf of Hainan Tall coconut</tissue>
    </source>
</reference>
<dbReference type="Pfam" id="PF00156">
    <property type="entry name" value="Pribosyltran"/>
    <property type="match status" value="1"/>
</dbReference>
<keyword evidence="6" id="KW-0479">Metal-binding</keyword>
<evidence type="ECO:0000256" key="13">
    <source>
        <dbReference type="ARBA" id="ARBA00049535"/>
    </source>
</evidence>
<evidence type="ECO:0000256" key="10">
    <source>
        <dbReference type="ARBA" id="ARBA00022840"/>
    </source>
</evidence>
<dbReference type="InterPro" id="IPR029057">
    <property type="entry name" value="PRTase-like"/>
</dbReference>
<dbReference type="GO" id="GO:0006353">
    <property type="term" value="P:DNA-templated transcription termination"/>
    <property type="evidence" value="ECO:0007669"/>
    <property type="project" value="UniProtKB-KW"/>
</dbReference>
<dbReference type="PANTHER" id="PTHR10210">
    <property type="entry name" value="RIBOSE-PHOSPHATE DIPHOSPHOKINASE FAMILY MEMBER"/>
    <property type="match status" value="1"/>
</dbReference>
<evidence type="ECO:0000313" key="18">
    <source>
        <dbReference type="Proteomes" id="UP000797356"/>
    </source>
</evidence>
<evidence type="ECO:0000256" key="8">
    <source>
        <dbReference type="ARBA" id="ARBA00022741"/>
    </source>
</evidence>
<comment type="caution">
    <text evidence="17">The sequence shown here is derived from an EMBL/GenBank/DDBJ whole genome shotgun (WGS) entry which is preliminary data.</text>
</comment>
<evidence type="ECO:0000256" key="5">
    <source>
        <dbReference type="ARBA" id="ARBA00022679"/>
    </source>
</evidence>
<comment type="catalytic activity">
    <reaction evidence="13">
        <text>D-ribose 5-phosphate + ATP = 5-phospho-alpha-D-ribose 1-diphosphate + AMP + H(+)</text>
        <dbReference type="Rhea" id="RHEA:15609"/>
        <dbReference type="ChEBI" id="CHEBI:15378"/>
        <dbReference type="ChEBI" id="CHEBI:30616"/>
        <dbReference type="ChEBI" id="CHEBI:58017"/>
        <dbReference type="ChEBI" id="CHEBI:78346"/>
        <dbReference type="ChEBI" id="CHEBI:456215"/>
        <dbReference type="EC" id="2.7.6.1"/>
    </reaction>
</comment>
<keyword evidence="4" id="KW-0804">Transcription</keyword>
<dbReference type="Gene3D" id="3.40.50.2020">
    <property type="match status" value="3"/>
</dbReference>
<evidence type="ECO:0000256" key="1">
    <source>
        <dbReference type="ARBA" id="ARBA00006478"/>
    </source>
</evidence>
<dbReference type="SMART" id="SM01400">
    <property type="entry name" value="Pribosyltran_N"/>
    <property type="match status" value="1"/>
</dbReference>
<evidence type="ECO:0000256" key="14">
    <source>
        <dbReference type="RuleBase" id="RU004324"/>
    </source>
</evidence>
<evidence type="ECO:0000256" key="7">
    <source>
        <dbReference type="ARBA" id="ARBA00022727"/>
    </source>
</evidence>
<dbReference type="GO" id="GO:0005524">
    <property type="term" value="F:ATP binding"/>
    <property type="evidence" value="ECO:0007669"/>
    <property type="project" value="UniProtKB-KW"/>
</dbReference>
<evidence type="ECO:0000256" key="11">
    <source>
        <dbReference type="ARBA" id="ARBA00022842"/>
    </source>
</evidence>
<name>A0A8K0MV96_COCNU</name>
<dbReference type="Pfam" id="PF13793">
    <property type="entry name" value="Pribosyltran_N"/>
    <property type="match status" value="1"/>
</dbReference>
<dbReference type="Gene3D" id="1.25.70.10">
    <property type="entry name" value="Transcription termination factor 3, mitochondrial"/>
    <property type="match status" value="2"/>
</dbReference>
<dbReference type="GO" id="GO:0005737">
    <property type="term" value="C:cytoplasm"/>
    <property type="evidence" value="ECO:0007669"/>
    <property type="project" value="TreeGrafter"/>
</dbReference>
<dbReference type="AlphaFoldDB" id="A0A8K0MV96"/>
<keyword evidence="9" id="KW-0418">Kinase</keyword>
<dbReference type="CDD" id="cd06223">
    <property type="entry name" value="PRTases_typeI"/>
    <property type="match status" value="1"/>
</dbReference>
<evidence type="ECO:0000256" key="2">
    <source>
        <dbReference type="ARBA" id="ARBA00007692"/>
    </source>
</evidence>
<dbReference type="InterPro" id="IPR000836">
    <property type="entry name" value="PRTase_dom"/>
</dbReference>
<feature type="domain" description="Phosphoribosyltransferase" evidence="15">
    <location>
        <begin position="858"/>
        <end position="948"/>
    </location>
</feature>
<keyword evidence="12" id="KW-0809">Transit peptide</keyword>
<keyword evidence="4" id="KW-0806">Transcription termination</keyword>
<dbReference type="FunFam" id="3.40.50.2020:FF:000002">
    <property type="entry name" value="Ribose-phosphate pyrophosphokinase"/>
    <property type="match status" value="1"/>
</dbReference>
<keyword evidence="11" id="KW-0460">Magnesium</keyword>
<dbReference type="Proteomes" id="UP000797356">
    <property type="component" value="Chromosome 1"/>
</dbReference>
<protein>
    <recommendedName>
        <fullName evidence="3">ribose-phosphate diphosphokinase</fullName>
        <ecNumber evidence="3">2.7.6.1</ecNumber>
    </recommendedName>
</protein>
<dbReference type="NCBIfam" id="TIGR01251">
    <property type="entry name" value="ribP_PPkin"/>
    <property type="match status" value="1"/>
</dbReference>
<feature type="domain" description="Ribose-phosphate pyrophosphokinase N-terminal" evidence="16">
    <location>
        <begin position="730"/>
        <end position="798"/>
    </location>
</feature>
<evidence type="ECO:0000256" key="3">
    <source>
        <dbReference type="ARBA" id="ARBA00013247"/>
    </source>
</evidence>
<keyword evidence="10" id="KW-0067">ATP-binding</keyword>
<accession>A0A8K0MV96</accession>
<evidence type="ECO:0000256" key="4">
    <source>
        <dbReference type="ARBA" id="ARBA00022472"/>
    </source>
</evidence>
<comment type="similarity">
    <text evidence="2">Belongs to the mTERF family.</text>
</comment>
<dbReference type="GO" id="GO:0016301">
    <property type="term" value="F:kinase activity"/>
    <property type="evidence" value="ECO:0007669"/>
    <property type="project" value="UniProtKB-KW"/>
</dbReference>
<dbReference type="FunFam" id="1.25.70.10:FF:000019">
    <property type="entry name" value="mTERF family protein"/>
    <property type="match status" value="1"/>
</dbReference>
<gene>
    <name evidence="17" type="ORF">COCNU_01G011540</name>
</gene>
<dbReference type="InterPro" id="IPR029099">
    <property type="entry name" value="Pribosyltran_N"/>
</dbReference>
<dbReference type="EC" id="2.7.6.1" evidence="3"/>
<proteinExistence type="inferred from homology"/>
<evidence type="ECO:0000259" key="15">
    <source>
        <dbReference type="Pfam" id="PF00156"/>
    </source>
</evidence>
<evidence type="ECO:0000259" key="16">
    <source>
        <dbReference type="Pfam" id="PF13793"/>
    </source>
</evidence>